<dbReference type="Gene3D" id="3.50.50.60">
    <property type="entry name" value="FAD/NAD(P)-binding domain"/>
    <property type="match status" value="1"/>
</dbReference>
<evidence type="ECO:0000313" key="3">
    <source>
        <dbReference type="EMBL" id="MBE9189211.1"/>
    </source>
</evidence>
<dbReference type="InterPro" id="IPR006076">
    <property type="entry name" value="FAD-dep_OxRdtase"/>
</dbReference>
<dbReference type="SUPFAM" id="SSF54373">
    <property type="entry name" value="FAD-linked reductases, C-terminal domain"/>
    <property type="match status" value="1"/>
</dbReference>
<gene>
    <name evidence="3" type="ORF">IQ230_02275</name>
</gene>
<dbReference type="Proteomes" id="UP000651156">
    <property type="component" value="Unassembled WGS sequence"/>
</dbReference>
<keyword evidence="1" id="KW-0560">Oxidoreductase</keyword>
<dbReference type="EMBL" id="JADEWN010000004">
    <property type="protein sequence ID" value="MBE9189211.1"/>
    <property type="molecule type" value="Genomic_DNA"/>
</dbReference>
<feature type="domain" description="FAD dependent oxidoreductase" evidence="2">
    <location>
        <begin position="4"/>
        <end position="385"/>
    </location>
</feature>
<name>A0ABR9ULQ5_9CHRO</name>
<reference evidence="3 4" key="1">
    <citation type="submission" date="2020-10" db="EMBL/GenBank/DDBJ databases">
        <authorList>
            <person name="Castelo-Branco R."/>
            <person name="Eusebio N."/>
            <person name="Adriana R."/>
            <person name="Vieira A."/>
            <person name="Brugerolle De Fraissinette N."/>
            <person name="Rezende De Castro R."/>
            <person name="Schneider M.P."/>
            <person name="Vasconcelos V."/>
            <person name="Leao P.N."/>
        </authorList>
    </citation>
    <scope>NUCLEOTIDE SEQUENCE [LARGE SCALE GENOMIC DNA]</scope>
    <source>
        <strain evidence="3 4">LEGE 06123</strain>
    </source>
</reference>
<dbReference type="PANTHER" id="PTHR13847">
    <property type="entry name" value="SARCOSINE DEHYDROGENASE-RELATED"/>
    <property type="match status" value="1"/>
</dbReference>
<dbReference type="InterPro" id="IPR036188">
    <property type="entry name" value="FAD/NAD-bd_sf"/>
</dbReference>
<keyword evidence="4" id="KW-1185">Reference proteome</keyword>
<sequence>MSHVLIVGCGVVGAAIAYELSLFGLEVTVVDQQPPAQAATGAALGVLMGAISHKIKGNAWQMRSASLQRYETLIPELEALTMRQIPFNRQGILMLCYQEDVAGWEKLTAVRAAQGWQIEIWNTTQLQVQCPQLNCEEIVAAIYSPQDRQVDPVSITLALVEAAQRQGVQFHFGVKAAGYHFDASDRQMYLYIDTTSTPHKAILDGIQNVDWLIIAAGTGSTQLQSRQHTDVSLTKIAITSSTSPPTQPTPVVDIKPVLGQAIHLQVNQPLGDPKFQPVITKDDVHVVPCIGSQPITDYWIGATVEFPTDELIADPAQLEQVRQQAIAFCPALAEAKIIRTWSGLRPRPEGRPAPVIELHNFSNILFATGHYRNGVLLAPATAQKIREIITRGENK</sequence>
<evidence type="ECO:0000256" key="1">
    <source>
        <dbReference type="ARBA" id="ARBA00023002"/>
    </source>
</evidence>
<protein>
    <submittedName>
        <fullName evidence="3">FAD-binding oxidoreductase</fullName>
    </submittedName>
</protein>
<accession>A0ABR9ULQ5</accession>
<proteinExistence type="predicted"/>
<dbReference type="RefSeq" id="WP_193930400.1">
    <property type="nucleotide sequence ID" value="NZ_CAWPMZ010000085.1"/>
</dbReference>
<organism evidence="3 4">
    <name type="scientific">Gloeocapsopsis crepidinum LEGE 06123</name>
    <dbReference type="NCBI Taxonomy" id="588587"/>
    <lineage>
        <taxon>Bacteria</taxon>
        <taxon>Bacillati</taxon>
        <taxon>Cyanobacteriota</taxon>
        <taxon>Cyanophyceae</taxon>
        <taxon>Oscillatoriophycideae</taxon>
        <taxon>Chroococcales</taxon>
        <taxon>Chroococcaceae</taxon>
        <taxon>Gloeocapsopsis</taxon>
    </lineage>
</organism>
<dbReference type="Gene3D" id="3.30.9.10">
    <property type="entry name" value="D-Amino Acid Oxidase, subunit A, domain 2"/>
    <property type="match status" value="1"/>
</dbReference>
<dbReference type="SUPFAM" id="SSF51905">
    <property type="entry name" value="FAD/NAD(P)-binding domain"/>
    <property type="match status" value="1"/>
</dbReference>
<evidence type="ECO:0000259" key="2">
    <source>
        <dbReference type="Pfam" id="PF01266"/>
    </source>
</evidence>
<dbReference type="Pfam" id="PF01266">
    <property type="entry name" value="DAO"/>
    <property type="match status" value="1"/>
</dbReference>
<dbReference type="PANTHER" id="PTHR13847:SF289">
    <property type="entry name" value="GLYCINE OXIDASE"/>
    <property type="match status" value="1"/>
</dbReference>
<evidence type="ECO:0000313" key="4">
    <source>
        <dbReference type="Proteomes" id="UP000651156"/>
    </source>
</evidence>
<comment type="caution">
    <text evidence="3">The sequence shown here is derived from an EMBL/GenBank/DDBJ whole genome shotgun (WGS) entry which is preliminary data.</text>
</comment>